<comment type="similarity">
    <text evidence="1 4">Belongs to the plant dirigent protein family.</text>
</comment>
<dbReference type="PANTHER" id="PTHR21495">
    <property type="entry name" value="NUCLEOPORIN-RELATED"/>
    <property type="match status" value="1"/>
</dbReference>
<feature type="signal peptide" evidence="4">
    <location>
        <begin position="1"/>
        <end position="27"/>
    </location>
</feature>
<dbReference type="AlphaFoldDB" id="A0A2S3IPW8"/>
<sequence length="177" mass="17849">MPTASPATTLRLLALLAAAAAVAVVAAADDGMTHLHLYIHETIAAGAGASTALLGGNSSFGSVGPIDDELREGPDPASQYLGRAEGMLAQADLGSPAASCTILNLAFTEGDYGGSTLVVDGRVDLGADGKAVVELAVVGGTGRFRRARGYSLMTKIGNPSPSTVVVFEMDLYVKISG</sequence>
<name>A0A2S3IPW8_9POAL</name>
<gene>
    <name evidence="5" type="ORF">PAHAL_9G436900</name>
</gene>
<dbReference type="Proteomes" id="UP000243499">
    <property type="component" value="Chromosome 9"/>
</dbReference>
<protein>
    <recommendedName>
        <fullName evidence="4">Dirigent protein</fullName>
    </recommendedName>
</protein>
<evidence type="ECO:0000256" key="3">
    <source>
        <dbReference type="ARBA" id="ARBA00022525"/>
    </source>
</evidence>
<keyword evidence="4" id="KW-0052">Apoplast</keyword>
<dbReference type="Pfam" id="PF03018">
    <property type="entry name" value="Dirigent"/>
    <property type="match status" value="1"/>
</dbReference>
<dbReference type="Gramene" id="PAN49255">
    <property type="protein sequence ID" value="PAN49255"/>
    <property type="gene ID" value="PAHAL_9G436900"/>
</dbReference>
<evidence type="ECO:0000313" key="5">
    <source>
        <dbReference type="EMBL" id="PAN49255.1"/>
    </source>
</evidence>
<accession>A0A2S3IPW8</accession>
<feature type="chain" id="PRO_5015373559" description="Dirigent protein" evidence="4">
    <location>
        <begin position="28"/>
        <end position="177"/>
    </location>
</feature>
<dbReference type="GO" id="GO:0048046">
    <property type="term" value="C:apoplast"/>
    <property type="evidence" value="ECO:0007669"/>
    <property type="project" value="UniProtKB-SubCell"/>
</dbReference>
<organism evidence="5">
    <name type="scientific">Panicum hallii</name>
    <dbReference type="NCBI Taxonomy" id="206008"/>
    <lineage>
        <taxon>Eukaryota</taxon>
        <taxon>Viridiplantae</taxon>
        <taxon>Streptophyta</taxon>
        <taxon>Embryophyta</taxon>
        <taxon>Tracheophyta</taxon>
        <taxon>Spermatophyta</taxon>
        <taxon>Magnoliopsida</taxon>
        <taxon>Liliopsida</taxon>
        <taxon>Poales</taxon>
        <taxon>Poaceae</taxon>
        <taxon>PACMAD clade</taxon>
        <taxon>Panicoideae</taxon>
        <taxon>Panicodae</taxon>
        <taxon>Paniceae</taxon>
        <taxon>Panicinae</taxon>
        <taxon>Panicum</taxon>
        <taxon>Panicum sect. Panicum</taxon>
    </lineage>
</organism>
<proteinExistence type="inferred from homology"/>
<evidence type="ECO:0000256" key="4">
    <source>
        <dbReference type="RuleBase" id="RU363099"/>
    </source>
</evidence>
<comment type="subunit">
    <text evidence="2 4">Homodimer.</text>
</comment>
<evidence type="ECO:0000256" key="2">
    <source>
        <dbReference type="ARBA" id="ARBA00011738"/>
    </source>
</evidence>
<comment type="subcellular location">
    <subcellularLocation>
        <location evidence="4">Secreted</location>
        <location evidence="4">Extracellular space</location>
        <location evidence="4">Apoplast</location>
    </subcellularLocation>
</comment>
<evidence type="ECO:0000256" key="1">
    <source>
        <dbReference type="ARBA" id="ARBA00010746"/>
    </source>
</evidence>
<keyword evidence="4" id="KW-0732">Signal</keyword>
<comment type="function">
    <text evidence="4">Dirigent proteins impart stereoselectivity on the phenoxy radical-coupling reaction, yielding optically active lignans from two molecules of coniferyl alcohol in the biosynthesis of lignans, flavonolignans, and alkaloids and thus plays a central role in plant secondary metabolism.</text>
</comment>
<dbReference type="InterPro" id="IPR044859">
    <property type="entry name" value="Allene_oxi_cyc_Dirigent"/>
</dbReference>
<keyword evidence="3 4" id="KW-0964">Secreted</keyword>
<dbReference type="Gene3D" id="2.40.480.10">
    <property type="entry name" value="Allene oxide cyclase-like"/>
    <property type="match status" value="1"/>
</dbReference>
<dbReference type="InterPro" id="IPR004265">
    <property type="entry name" value="Dirigent"/>
</dbReference>
<dbReference type="EMBL" id="CM008054">
    <property type="protein sequence ID" value="PAN49255.1"/>
    <property type="molecule type" value="Genomic_DNA"/>
</dbReference>
<dbReference type="GO" id="GO:0009699">
    <property type="term" value="P:phenylpropanoid biosynthetic process"/>
    <property type="evidence" value="ECO:0007669"/>
    <property type="project" value="UniProtKB-ARBA"/>
</dbReference>
<reference evidence="5" key="1">
    <citation type="submission" date="2018-04" db="EMBL/GenBank/DDBJ databases">
        <title>WGS assembly of Panicum hallii.</title>
        <authorList>
            <person name="Lovell J."/>
            <person name="Jenkins J."/>
            <person name="Lowry D."/>
            <person name="Mamidi S."/>
            <person name="Sreedasyam A."/>
            <person name="Weng X."/>
            <person name="Barry K."/>
            <person name="Bonette J."/>
            <person name="Campitelli B."/>
            <person name="Daum C."/>
            <person name="Gordon S."/>
            <person name="Gould B."/>
            <person name="Lipzen A."/>
            <person name="Macqueen A."/>
            <person name="Palacio-Mejia J."/>
            <person name="Plott C."/>
            <person name="Shakirov E."/>
            <person name="Shu S."/>
            <person name="Yoshinaga Y."/>
            <person name="Zane M."/>
            <person name="Rokhsar D."/>
            <person name="Grimwood J."/>
            <person name="Schmutz J."/>
            <person name="Juenger T."/>
        </authorList>
    </citation>
    <scope>NUCLEOTIDE SEQUENCE [LARGE SCALE GENOMIC DNA]</scope>
    <source>
        <strain evidence="5">FIL2</strain>
    </source>
</reference>